<dbReference type="InterPro" id="IPR010156">
    <property type="entry name" value="CRISPR-assoc_prot_Cas6"/>
</dbReference>
<dbReference type="AlphaFoldDB" id="A0A0S4MU96"/>
<gene>
    <name evidence="7" type="ORF">JGI1_00227</name>
</gene>
<feature type="active site" description="Proton acceptor" evidence="5">
    <location>
        <position position="41"/>
    </location>
</feature>
<keyword evidence="2" id="KW-0694">RNA-binding</keyword>
<dbReference type="Proteomes" id="UP000320623">
    <property type="component" value="Unassembled WGS sequence"/>
</dbReference>
<feature type="domain" description="CRISPR associated protein Cas6 C-terminal" evidence="6">
    <location>
        <begin position="157"/>
        <end position="273"/>
    </location>
</feature>
<evidence type="ECO:0000256" key="2">
    <source>
        <dbReference type="ARBA" id="ARBA00022884"/>
    </source>
</evidence>
<dbReference type="EMBL" id="FAOO01000002">
    <property type="protein sequence ID" value="CUU01345.1"/>
    <property type="molecule type" value="Genomic_DNA"/>
</dbReference>
<dbReference type="InterPro" id="IPR049435">
    <property type="entry name" value="Cas_Cas6_C"/>
</dbReference>
<reference evidence="8" key="1">
    <citation type="submission" date="2015-11" db="EMBL/GenBank/DDBJ databases">
        <authorList>
            <person name="Varghese N."/>
        </authorList>
    </citation>
    <scope>NUCLEOTIDE SEQUENCE [LARGE SCALE GENOMIC DNA]</scope>
</reference>
<evidence type="ECO:0000256" key="1">
    <source>
        <dbReference type="ARBA" id="ARBA00005937"/>
    </source>
</evidence>
<keyword evidence="3" id="KW-0051">Antiviral defense</keyword>
<proteinExistence type="inferred from homology"/>
<evidence type="ECO:0000259" key="6">
    <source>
        <dbReference type="Pfam" id="PF01881"/>
    </source>
</evidence>
<dbReference type="PANTHER" id="PTHR36984">
    <property type="entry name" value="CRISPR-ASSOCIATED ENDORIBONUCLEASE CAS6 1"/>
    <property type="match status" value="1"/>
</dbReference>
<dbReference type="GO" id="GO:0051607">
    <property type="term" value="P:defense response to virus"/>
    <property type="evidence" value="ECO:0007669"/>
    <property type="project" value="UniProtKB-KW"/>
</dbReference>
<name>A0A0S4MU96_9BACT</name>
<dbReference type="GO" id="GO:0016788">
    <property type="term" value="F:hydrolase activity, acting on ester bonds"/>
    <property type="evidence" value="ECO:0007669"/>
    <property type="project" value="InterPro"/>
</dbReference>
<dbReference type="CDD" id="cd21140">
    <property type="entry name" value="Cas6_I-like"/>
    <property type="match status" value="1"/>
</dbReference>
<protein>
    <submittedName>
        <fullName evidence="7">CRISPR-associated endoribonuclease Cas6</fullName>
    </submittedName>
</protein>
<sequence>MGKGEIKTFKNPFMRIEVNLYSLRDNRISLNYNYYLSSLIYRIVGAHSRKFAMRLHRDGFKSDGKIFKAFTFSKIFYFDGAYVEGGNLILPQNCEVSFLVSSPYEEFVKSFALGLTKTSRIWIGKKSNLFELKSVELVFEPEIFGGDPLEEIEVKGVFISPLVISKVDSLGRKVYLGCFDAEVQYLVRENLFKKFNAFYKFIPEDYFEFNFSTDYLIKHDWQKLIAIKEGTPEETKVKGMLAPFTLRGTRRLVKFSWEIGLGEKNSMGFGMWDLKRNKVKGLNYGLET</sequence>
<dbReference type="STRING" id="1643428.GCA_001442855_00214"/>
<dbReference type="Pfam" id="PF01881">
    <property type="entry name" value="Cas_Cas6_C"/>
    <property type="match status" value="1"/>
</dbReference>
<organism evidence="7 8">
    <name type="scientific">Candidatus Thermokryptus mobilis</name>
    <dbReference type="NCBI Taxonomy" id="1643428"/>
    <lineage>
        <taxon>Bacteria</taxon>
        <taxon>Pseudomonadati</taxon>
        <taxon>Candidatus Kryptoniota</taxon>
        <taxon>Candidatus Thermokryptus</taxon>
    </lineage>
</organism>
<evidence type="ECO:0000313" key="8">
    <source>
        <dbReference type="Proteomes" id="UP000320623"/>
    </source>
</evidence>
<dbReference type="InterPro" id="IPR045747">
    <property type="entry name" value="CRISPR-assoc_prot_Cas6_N_sf"/>
</dbReference>
<evidence type="ECO:0000256" key="3">
    <source>
        <dbReference type="ARBA" id="ARBA00023118"/>
    </source>
</evidence>
<keyword evidence="8" id="KW-1185">Reference proteome</keyword>
<feature type="active site" description="Proton donor" evidence="5">
    <location>
        <position position="56"/>
    </location>
</feature>
<dbReference type="GO" id="GO:0003723">
    <property type="term" value="F:RNA binding"/>
    <property type="evidence" value="ECO:0007669"/>
    <property type="project" value="UniProtKB-KW"/>
</dbReference>
<dbReference type="Gene3D" id="3.30.70.1890">
    <property type="match status" value="1"/>
</dbReference>
<evidence type="ECO:0000256" key="5">
    <source>
        <dbReference type="PIRSR" id="PIRSR005054-50"/>
    </source>
</evidence>
<dbReference type="OrthoDB" id="9797488at2"/>
<accession>A0A0S4MU96</accession>
<dbReference type="Pfam" id="PF21350">
    <property type="entry name" value="Cas6_I-A"/>
    <property type="match status" value="1"/>
</dbReference>
<evidence type="ECO:0000313" key="7">
    <source>
        <dbReference type="EMBL" id="CUU01345.1"/>
    </source>
</evidence>
<feature type="site" description="Transition state stabilizer" evidence="4">
    <location>
        <position position="68"/>
    </location>
</feature>
<comment type="similarity">
    <text evidence="1">Belongs to the CRISPR-associated protein Cas6/Cse3/CasE family.</text>
</comment>
<evidence type="ECO:0000256" key="4">
    <source>
        <dbReference type="PIRSR" id="PIRSR005054-1"/>
    </source>
</evidence>
<dbReference type="Gene3D" id="3.30.70.1900">
    <property type="match status" value="1"/>
</dbReference>
<dbReference type="NCBIfam" id="TIGR01877">
    <property type="entry name" value="cas_cas6"/>
    <property type="match status" value="1"/>
</dbReference>
<dbReference type="PANTHER" id="PTHR36984:SF1">
    <property type="entry name" value="CRISPR-ASSOCIATED ENDORIBONUCLEASE CAS6 1"/>
    <property type="match status" value="1"/>
</dbReference>
<dbReference type="RefSeq" id="WP_140944034.1">
    <property type="nucleotide sequence ID" value="NZ_FAOO01000002.1"/>
</dbReference>
<dbReference type="PIRSF" id="PIRSF005054">
    <property type="entry name" value="PF1131"/>
    <property type="match status" value="1"/>
</dbReference>